<keyword evidence="7 18" id="KW-1133">Transmembrane helix</keyword>
<dbReference type="Proteomes" id="UP000515204">
    <property type="component" value="Unplaced"/>
</dbReference>
<evidence type="ECO:0000256" key="3">
    <source>
        <dbReference type="ARBA" id="ARBA00022448"/>
    </source>
</evidence>
<evidence type="ECO:0000256" key="2">
    <source>
        <dbReference type="ARBA" id="ARBA00006459"/>
    </source>
</evidence>
<keyword evidence="4 16" id="KW-0812">Transmembrane</keyword>
<dbReference type="GO" id="GO:0089718">
    <property type="term" value="P:amino acid import across plasma membrane"/>
    <property type="evidence" value="ECO:0007669"/>
    <property type="project" value="TreeGrafter"/>
</dbReference>
<comment type="subcellular location">
    <subcellularLocation>
        <location evidence="1">Membrane</location>
        <topology evidence="1">Multi-pass membrane protein</topology>
    </subcellularLocation>
</comment>
<keyword evidence="3 16" id="KW-0813">Transport</keyword>
<dbReference type="InterPro" id="IPR000175">
    <property type="entry name" value="Na/ntran_symport"/>
</dbReference>
<keyword evidence="14" id="KW-0479">Metal-binding</keyword>
<feature type="transmembrane region" description="Helical" evidence="18">
    <location>
        <begin position="349"/>
        <end position="371"/>
    </location>
</feature>
<keyword evidence="11" id="KW-0325">Glycoprotein</keyword>
<feature type="binding site" evidence="14">
    <location>
        <position position="423"/>
    </location>
    <ligand>
        <name>Na(+)</name>
        <dbReference type="ChEBI" id="CHEBI:29101"/>
        <label>1</label>
    </ligand>
</feature>
<evidence type="ECO:0000256" key="11">
    <source>
        <dbReference type="ARBA" id="ARBA00023180"/>
    </source>
</evidence>
<evidence type="ECO:0000256" key="13">
    <source>
        <dbReference type="ARBA" id="ARBA00037785"/>
    </source>
</evidence>
<dbReference type="PANTHER" id="PTHR11616:SF321">
    <property type="entry name" value="SODIUM-DEPENDENT NUTRIENT AMINO ACID TRANSPORTER 1-RELATED"/>
    <property type="match status" value="1"/>
</dbReference>
<keyword evidence="10 18" id="KW-0472">Membrane</keyword>
<feature type="binding site" evidence="14">
    <location>
        <position position="427"/>
    </location>
    <ligand>
        <name>Na(+)</name>
        <dbReference type="ChEBI" id="CHEBI:29101"/>
        <label>1</label>
    </ligand>
</feature>
<reference evidence="20" key="1">
    <citation type="submission" date="2025-08" db="UniProtKB">
        <authorList>
            <consortium name="RefSeq"/>
        </authorList>
    </citation>
    <scope>IDENTIFICATION</scope>
</reference>
<evidence type="ECO:0000256" key="12">
    <source>
        <dbReference type="ARBA" id="ARBA00023201"/>
    </source>
</evidence>
<feature type="disulfide bond" evidence="15">
    <location>
        <begin position="187"/>
        <end position="195"/>
    </location>
</feature>
<evidence type="ECO:0000256" key="9">
    <source>
        <dbReference type="ARBA" id="ARBA00023065"/>
    </source>
</evidence>
<keyword evidence="15" id="KW-1015">Disulfide bond</keyword>
<dbReference type="Pfam" id="PF00209">
    <property type="entry name" value="SNF"/>
    <property type="match status" value="1"/>
</dbReference>
<evidence type="ECO:0000256" key="6">
    <source>
        <dbReference type="ARBA" id="ARBA00022970"/>
    </source>
</evidence>
<feature type="compositionally biased region" description="Basic and acidic residues" evidence="17">
    <location>
        <begin position="17"/>
        <end position="26"/>
    </location>
</feature>
<feature type="transmembrane region" description="Helical" evidence="18">
    <location>
        <begin position="154"/>
        <end position="175"/>
    </location>
</feature>
<dbReference type="GO" id="GO:0046872">
    <property type="term" value="F:metal ion binding"/>
    <property type="evidence" value="ECO:0007669"/>
    <property type="project" value="UniProtKB-KW"/>
</dbReference>
<evidence type="ECO:0000313" key="20">
    <source>
        <dbReference type="RefSeq" id="XP_014489453.1"/>
    </source>
</evidence>
<feature type="binding site" evidence="14">
    <location>
        <position position="85"/>
    </location>
    <ligand>
        <name>Na(+)</name>
        <dbReference type="ChEBI" id="CHEBI:29101"/>
        <label>1</label>
    </ligand>
</feature>
<feature type="transmembrane region" description="Helical" evidence="18">
    <location>
        <begin position="271"/>
        <end position="301"/>
    </location>
</feature>
<evidence type="ECO:0000256" key="16">
    <source>
        <dbReference type="RuleBase" id="RU003732"/>
    </source>
</evidence>
<comment type="similarity">
    <text evidence="2 16">Belongs to the sodium:neurotransmitter symporter (SNF) (TC 2.A.22) family.</text>
</comment>
<proteinExistence type="inferred from homology"/>
<dbReference type="InterPro" id="IPR037272">
    <property type="entry name" value="SNS_sf"/>
</dbReference>
<dbReference type="GO" id="GO:0015179">
    <property type="term" value="F:L-amino acid transmembrane transporter activity"/>
    <property type="evidence" value="ECO:0007669"/>
    <property type="project" value="TreeGrafter"/>
</dbReference>
<dbReference type="GO" id="GO:0005886">
    <property type="term" value="C:plasma membrane"/>
    <property type="evidence" value="ECO:0007669"/>
    <property type="project" value="TreeGrafter"/>
</dbReference>
<organism evidence="19 20">
    <name type="scientific">Dinoponera quadriceps</name>
    <name type="common">South American ant</name>
    <dbReference type="NCBI Taxonomy" id="609295"/>
    <lineage>
        <taxon>Eukaryota</taxon>
        <taxon>Metazoa</taxon>
        <taxon>Ecdysozoa</taxon>
        <taxon>Arthropoda</taxon>
        <taxon>Hexapoda</taxon>
        <taxon>Insecta</taxon>
        <taxon>Pterygota</taxon>
        <taxon>Neoptera</taxon>
        <taxon>Endopterygota</taxon>
        <taxon>Hymenoptera</taxon>
        <taxon>Apocrita</taxon>
        <taxon>Aculeata</taxon>
        <taxon>Formicoidea</taxon>
        <taxon>Formicidae</taxon>
        <taxon>Ponerinae</taxon>
        <taxon>Ponerini</taxon>
        <taxon>Dinoponera</taxon>
    </lineage>
</organism>
<evidence type="ECO:0000256" key="7">
    <source>
        <dbReference type="ARBA" id="ARBA00022989"/>
    </source>
</evidence>
<dbReference type="GO" id="GO:0005283">
    <property type="term" value="F:amino acid:sodium symporter activity"/>
    <property type="evidence" value="ECO:0007669"/>
    <property type="project" value="TreeGrafter"/>
</dbReference>
<evidence type="ECO:0000256" key="4">
    <source>
        <dbReference type="ARBA" id="ARBA00022692"/>
    </source>
</evidence>
<feature type="transmembrane region" description="Helical" evidence="18">
    <location>
        <begin position="564"/>
        <end position="584"/>
    </location>
</feature>
<keyword evidence="5 16" id="KW-0769">Symport</keyword>
<evidence type="ECO:0000256" key="10">
    <source>
        <dbReference type="ARBA" id="ARBA00023136"/>
    </source>
</evidence>
<feature type="transmembrane region" description="Helical" evidence="18">
    <location>
        <begin position="525"/>
        <end position="544"/>
    </location>
</feature>
<dbReference type="PANTHER" id="PTHR11616">
    <property type="entry name" value="SODIUM/CHLORIDE DEPENDENT TRANSPORTER"/>
    <property type="match status" value="1"/>
</dbReference>
<feature type="transmembrane region" description="Helical" evidence="18">
    <location>
        <begin position="480"/>
        <end position="504"/>
    </location>
</feature>
<evidence type="ECO:0000313" key="19">
    <source>
        <dbReference type="Proteomes" id="UP000515204"/>
    </source>
</evidence>
<feature type="transmembrane region" description="Helical" evidence="18">
    <location>
        <begin position="448"/>
        <end position="468"/>
    </location>
</feature>
<feature type="transmembrane region" description="Helical" evidence="18">
    <location>
        <begin position="313"/>
        <end position="337"/>
    </location>
</feature>
<evidence type="ECO:0000256" key="8">
    <source>
        <dbReference type="ARBA" id="ARBA00023053"/>
    </source>
</evidence>
<gene>
    <name evidence="20" type="primary">LOC106752337</name>
</gene>
<evidence type="ECO:0000256" key="18">
    <source>
        <dbReference type="SAM" id="Phobius"/>
    </source>
</evidence>
<evidence type="ECO:0000256" key="17">
    <source>
        <dbReference type="SAM" id="MobiDB-lite"/>
    </source>
</evidence>
<dbReference type="PROSITE" id="PS50267">
    <property type="entry name" value="NA_NEUROTRAN_SYMP_3"/>
    <property type="match status" value="1"/>
</dbReference>
<feature type="transmembrane region" description="Helical" evidence="18">
    <location>
        <begin position="105"/>
        <end position="123"/>
    </location>
</feature>
<dbReference type="CDD" id="cd10324">
    <property type="entry name" value="SLC6sbd"/>
    <property type="match status" value="1"/>
</dbReference>
<accession>A0A6P3YG40</accession>
<dbReference type="RefSeq" id="XP_014489453.1">
    <property type="nucleotide sequence ID" value="XM_014633967.1"/>
</dbReference>
<dbReference type="AlphaFoldDB" id="A0A6P3YG40"/>
<keyword evidence="8 14" id="KW-0915">Sodium</keyword>
<feature type="binding site" evidence="14">
    <location>
        <position position="89"/>
    </location>
    <ligand>
        <name>Na(+)</name>
        <dbReference type="ChEBI" id="CHEBI:29101"/>
        <label>1</label>
    </ligand>
</feature>
<keyword evidence="12" id="KW-0739">Sodium transport</keyword>
<dbReference type="SUPFAM" id="SSF161070">
    <property type="entry name" value="SNF-like"/>
    <property type="match status" value="1"/>
</dbReference>
<evidence type="ECO:0000256" key="1">
    <source>
        <dbReference type="ARBA" id="ARBA00004141"/>
    </source>
</evidence>
<name>A0A6P3YG40_DINQU</name>
<keyword evidence="19" id="KW-1185">Reference proteome</keyword>
<dbReference type="PRINTS" id="PR00176">
    <property type="entry name" value="NANEUSMPORT"/>
</dbReference>
<dbReference type="GeneID" id="106752337"/>
<sequence length="650" mass="72763">MGKDGKDNPGFIGDNGRSSRERRNSKEIFGTNNDGISFVCPISDDKKLPLSFSPLEETPIAENEKERATWGNNTEFLMSCIAMSVGLGNVWRFPFTAYENGGGAFLIPYILVLFVVGKPFYYLEMIMGQFASSSSVKIWSAVPAFRGVGWAQTYSTVAVGTYYCSLMSISLLYLANSFATQLPWSACLEEWGDSCVNSAGMDNITVRSNTTVVRSSAELYFTKAVLKEKENIDDGVGLPDWKLTVCLLIVWICICSLVARGVKSSGKAAYFLAIFPYVVMICLLIRAVTLEGAVNGIIFFIKPNFEKLFEADVWYAAVTQCFFSLSVCFGGVVMYSSYNNFNHNIYRDVIVVTTLDTLTSLLAGFTIFGILGNLAYELGTDDISRVVRSGTGLAFISYPDAIAKFNVLPQFFSVLFFLMLYVLGIGSAVAFVGALNTIICDQFPTWKYWHVVIGTAVIGFLAGTLYCTPGGQFMLGLVDFYAGSFIIFFLAMLEMSGVFWLYGLENFLDDVEFMLQRRPSVYWRICWAIVTPLLLAGILLYTIINLKPLTYGDIPYPSKAHIAGWTLFTFGVLQVPFWMFYTILSKRNLGLSEMFKAAFRPSPEWGPKSSTRMASWREFKEVMNKKRAKRNCSRIKQFIYVIFCLEHKLV</sequence>
<dbReference type="KEGG" id="dqu:106752337"/>
<evidence type="ECO:0000256" key="14">
    <source>
        <dbReference type="PIRSR" id="PIRSR600175-1"/>
    </source>
</evidence>
<evidence type="ECO:0000256" key="15">
    <source>
        <dbReference type="PIRSR" id="PIRSR600175-2"/>
    </source>
</evidence>
<feature type="binding site" evidence="14">
    <location>
        <position position="324"/>
    </location>
    <ligand>
        <name>Na(+)</name>
        <dbReference type="ChEBI" id="CHEBI:29101"/>
        <label>1</label>
    </ligand>
</feature>
<evidence type="ECO:0000256" key="5">
    <source>
        <dbReference type="ARBA" id="ARBA00022847"/>
    </source>
</evidence>
<comment type="function">
    <text evidence="13">Unusual broad substrate spectrum amino acid:sodium cotransporter that promotes absorption of the D isomers of essential amino acids. Neutral amino acids are the preferred substrates, especially methionine and phenylalanine.</text>
</comment>
<keyword evidence="6" id="KW-0029">Amino-acid transport</keyword>
<dbReference type="PROSITE" id="PS00610">
    <property type="entry name" value="NA_NEUROTRAN_SYMP_1"/>
    <property type="match status" value="1"/>
</dbReference>
<feature type="region of interest" description="Disordered" evidence="17">
    <location>
        <begin position="1"/>
        <end position="29"/>
    </location>
</feature>
<feature type="transmembrane region" description="Helical" evidence="18">
    <location>
        <begin position="414"/>
        <end position="436"/>
    </location>
</feature>
<protein>
    <recommendedName>
        <fullName evidence="16">Transporter</fullName>
    </recommendedName>
</protein>
<keyword evidence="9" id="KW-0406">Ion transport</keyword>
<dbReference type="OrthoDB" id="6581954at2759"/>